<sequence>MGNQYTRRKFLKKAFTLTVGTILTTMAGYSYVRYFEPSQLEINRYTYQAPLIPQSFNGIKILQFSDTHVGHYYDIEKFKTLIKKINKEEPDLVFFTGDLIDAPDLYKDGNSLIPLLSSIQAPLGKFAIYGNHDHGGYGTETYKKIMDKSGFTLLVNSFSPINVLNEQIVVAGLDDYMLGRPDFEETLREIPKDTFTIFLAHEPDVAKISQSYPVHLQLSGHSHGGQIKLPFFGPIVTPPFATEYTEGFYELGQHPLTLYVNRGLGTTRVPFRFLSKPEIAIFTLESSS</sequence>
<organism evidence="3 4">
    <name type="scientific">Bacillus suaedaesalsae</name>
    <dbReference type="NCBI Taxonomy" id="2810349"/>
    <lineage>
        <taxon>Bacteria</taxon>
        <taxon>Bacillati</taxon>
        <taxon>Bacillota</taxon>
        <taxon>Bacilli</taxon>
        <taxon>Bacillales</taxon>
        <taxon>Bacillaceae</taxon>
        <taxon>Bacillus</taxon>
    </lineage>
</organism>
<gene>
    <name evidence="3" type="ORF">JR050_08060</name>
</gene>
<dbReference type="Proteomes" id="UP001518925">
    <property type="component" value="Unassembled WGS sequence"/>
</dbReference>
<keyword evidence="1" id="KW-0472">Membrane</keyword>
<dbReference type="RefSeq" id="WP_204203009.1">
    <property type="nucleotide sequence ID" value="NZ_JAFELM010000024.1"/>
</dbReference>
<reference evidence="3 4" key="1">
    <citation type="submission" date="2021-02" db="EMBL/GenBank/DDBJ databases">
        <title>Bacillus sp. RD4P76, an endophyte from a halophyte.</title>
        <authorList>
            <person name="Sun J.-Q."/>
        </authorList>
    </citation>
    <scope>NUCLEOTIDE SEQUENCE [LARGE SCALE GENOMIC DNA]</scope>
    <source>
        <strain evidence="3 4">RD4P76</strain>
    </source>
</reference>
<evidence type="ECO:0000256" key="1">
    <source>
        <dbReference type="SAM" id="Phobius"/>
    </source>
</evidence>
<dbReference type="InterPro" id="IPR029052">
    <property type="entry name" value="Metallo-depent_PP-like"/>
</dbReference>
<evidence type="ECO:0000313" key="4">
    <source>
        <dbReference type="Proteomes" id="UP001518925"/>
    </source>
</evidence>
<proteinExistence type="predicted"/>
<keyword evidence="4" id="KW-1185">Reference proteome</keyword>
<dbReference type="Gene3D" id="3.60.21.10">
    <property type="match status" value="1"/>
</dbReference>
<feature type="domain" description="Calcineurin-like phosphoesterase" evidence="2">
    <location>
        <begin position="59"/>
        <end position="224"/>
    </location>
</feature>
<dbReference type="Pfam" id="PF00149">
    <property type="entry name" value="Metallophos"/>
    <property type="match status" value="1"/>
</dbReference>
<feature type="transmembrane region" description="Helical" evidence="1">
    <location>
        <begin position="14"/>
        <end position="32"/>
    </location>
</feature>
<dbReference type="EMBL" id="JAFELM010000024">
    <property type="protein sequence ID" value="MBM6617633.1"/>
    <property type="molecule type" value="Genomic_DNA"/>
</dbReference>
<keyword evidence="1" id="KW-0812">Transmembrane</keyword>
<dbReference type="SUPFAM" id="SSF56300">
    <property type="entry name" value="Metallo-dependent phosphatases"/>
    <property type="match status" value="1"/>
</dbReference>
<dbReference type="InterPro" id="IPR004843">
    <property type="entry name" value="Calcineurin-like_PHP"/>
</dbReference>
<evidence type="ECO:0000259" key="2">
    <source>
        <dbReference type="Pfam" id="PF00149"/>
    </source>
</evidence>
<comment type="caution">
    <text evidence="3">The sequence shown here is derived from an EMBL/GenBank/DDBJ whole genome shotgun (WGS) entry which is preliminary data.</text>
</comment>
<dbReference type="PANTHER" id="PTHR31302">
    <property type="entry name" value="TRANSMEMBRANE PROTEIN WITH METALLOPHOSPHOESTERASE DOMAIN-RELATED"/>
    <property type="match status" value="1"/>
</dbReference>
<accession>A0ABS2DGN1</accession>
<evidence type="ECO:0000313" key="3">
    <source>
        <dbReference type="EMBL" id="MBM6617633.1"/>
    </source>
</evidence>
<dbReference type="CDD" id="cd07385">
    <property type="entry name" value="MPP_YkuE_C"/>
    <property type="match status" value="1"/>
</dbReference>
<dbReference type="PANTHER" id="PTHR31302:SF25">
    <property type="entry name" value="PHOSPHOESTERASE"/>
    <property type="match status" value="1"/>
</dbReference>
<dbReference type="InterPro" id="IPR051158">
    <property type="entry name" value="Metallophosphoesterase_sf"/>
</dbReference>
<name>A0ABS2DGN1_9BACI</name>
<protein>
    <submittedName>
        <fullName evidence="3">Metallophosphoesterase</fullName>
    </submittedName>
</protein>
<keyword evidence="1" id="KW-1133">Transmembrane helix</keyword>